<gene>
    <name evidence="1" type="ORF">PPACK8108_LOCUS24972</name>
</gene>
<accession>A0AAV0BSN2</accession>
<comment type="caution">
    <text evidence="1">The sequence shown here is derived from an EMBL/GenBank/DDBJ whole genome shotgun (WGS) entry which is preliminary data.</text>
</comment>
<keyword evidence="2" id="KW-1185">Reference proteome</keyword>
<name>A0AAV0BSN2_PHAPC</name>
<sequence length="95" mass="11158">MIISSRSISSTNYLGRKHSSFDGLSLSYFLIQAQVRSVYRKIVRETRCLGTIEMRKETIGWIRNDLKRSPLSLIKKPFNKKIYQDEQEVKLLSYV</sequence>
<organism evidence="1 2">
    <name type="scientific">Phakopsora pachyrhizi</name>
    <name type="common">Asian soybean rust disease fungus</name>
    <dbReference type="NCBI Taxonomy" id="170000"/>
    <lineage>
        <taxon>Eukaryota</taxon>
        <taxon>Fungi</taxon>
        <taxon>Dikarya</taxon>
        <taxon>Basidiomycota</taxon>
        <taxon>Pucciniomycotina</taxon>
        <taxon>Pucciniomycetes</taxon>
        <taxon>Pucciniales</taxon>
        <taxon>Phakopsoraceae</taxon>
        <taxon>Phakopsora</taxon>
    </lineage>
</organism>
<dbReference type="EMBL" id="CALTRL010006137">
    <property type="protein sequence ID" value="CAH7689827.1"/>
    <property type="molecule type" value="Genomic_DNA"/>
</dbReference>
<proteinExistence type="predicted"/>
<dbReference type="Proteomes" id="UP001153365">
    <property type="component" value="Unassembled WGS sequence"/>
</dbReference>
<evidence type="ECO:0000313" key="2">
    <source>
        <dbReference type="Proteomes" id="UP001153365"/>
    </source>
</evidence>
<dbReference type="AlphaFoldDB" id="A0AAV0BSN2"/>
<reference evidence="1" key="1">
    <citation type="submission" date="2022-06" db="EMBL/GenBank/DDBJ databases">
        <authorList>
            <consortium name="SYNGENTA / RWTH Aachen University"/>
        </authorList>
    </citation>
    <scope>NUCLEOTIDE SEQUENCE</scope>
</reference>
<evidence type="ECO:0000313" key="1">
    <source>
        <dbReference type="EMBL" id="CAH7689827.1"/>
    </source>
</evidence>
<protein>
    <submittedName>
        <fullName evidence="1">Uncharacterized protein</fullName>
    </submittedName>
</protein>